<dbReference type="PROSITE" id="PS50968">
    <property type="entry name" value="BIOTINYL_LIPOYL"/>
    <property type="match status" value="1"/>
</dbReference>
<comment type="caution">
    <text evidence="9">The sequence shown here is derived from an EMBL/GenBank/DDBJ whole genome shotgun (WGS) entry which is preliminary data.</text>
</comment>
<dbReference type="CDD" id="cd06849">
    <property type="entry name" value="lipoyl_domain"/>
    <property type="match status" value="1"/>
</dbReference>
<dbReference type="InterPro" id="IPR003016">
    <property type="entry name" value="2-oxoA_DH_lipoyl-BS"/>
</dbReference>
<dbReference type="PROSITE" id="PS00189">
    <property type="entry name" value="LIPOYL"/>
    <property type="match status" value="1"/>
</dbReference>
<dbReference type="InterPro" id="IPR050743">
    <property type="entry name" value="2-oxoacid_DH_E2_comp"/>
</dbReference>
<evidence type="ECO:0000256" key="1">
    <source>
        <dbReference type="ARBA" id="ARBA00001938"/>
    </source>
</evidence>
<evidence type="ECO:0000313" key="9">
    <source>
        <dbReference type="EMBL" id="MDN4593947.1"/>
    </source>
</evidence>
<dbReference type="InterPro" id="IPR023213">
    <property type="entry name" value="CAT-like_dom_sf"/>
</dbReference>
<evidence type="ECO:0000256" key="4">
    <source>
        <dbReference type="ARBA" id="ARBA00022823"/>
    </source>
</evidence>
<evidence type="ECO:0000256" key="2">
    <source>
        <dbReference type="ARBA" id="ARBA00007317"/>
    </source>
</evidence>
<dbReference type="Gene3D" id="2.40.50.100">
    <property type="match status" value="1"/>
</dbReference>
<dbReference type="PROSITE" id="PS51826">
    <property type="entry name" value="PSBD"/>
    <property type="match status" value="1"/>
</dbReference>
<dbReference type="SUPFAM" id="SSF52777">
    <property type="entry name" value="CoA-dependent acyltransferases"/>
    <property type="match status" value="1"/>
</dbReference>
<comment type="cofactor">
    <cofactor evidence="1 6">
        <name>(R)-lipoate</name>
        <dbReference type="ChEBI" id="CHEBI:83088"/>
    </cofactor>
</comment>
<dbReference type="SUPFAM" id="SSF47005">
    <property type="entry name" value="Peripheral subunit-binding domain of 2-oxo acid dehydrogenase complex"/>
    <property type="match status" value="1"/>
</dbReference>
<feature type="domain" description="Peripheral subunit-binding (PSBD)" evidence="8">
    <location>
        <begin position="111"/>
        <end position="148"/>
    </location>
</feature>
<dbReference type="Pfam" id="PF00198">
    <property type="entry name" value="2-oxoacid_dh"/>
    <property type="match status" value="1"/>
</dbReference>
<organism evidence="9 10">
    <name type="scientific">Polycladomyces subterraneus</name>
    <dbReference type="NCBI Taxonomy" id="1016997"/>
    <lineage>
        <taxon>Bacteria</taxon>
        <taxon>Bacillati</taxon>
        <taxon>Bacillota</taxon>
        <taxon>Bacilli</taxon>
        <taxon>Bacillales</taxon>
        <taxon>Thermoactinomycetaceae</taxon>
        <taxon>Polycladomyces</taxon>
    </lineage>
</organism>
<evidence type="ECO:0000256" key="6">
    <source>
        <dbReference type="RuleBase" id="RU003423"/>
    </source>
</evidence>
<reference evidence="9" key="1">
    <citation type="submission" date="2022-08" db="EMBL/GenBank/DDBJ databases">
        <title>Polycladomyces zharkentsis sp. nov., a novel thermophilic CMC and starch-degrading bacterium isolated from a geothermal spring in Kazakhstan.</title>
        <authorList>
            <person name="Mashzhan A."/>
            <person name="Kistaubaeva A."/>
            <person name="Javier-Lopez R."/>
            <person name="Birkeland N.-K."/>
        </authorList>
    </citation>
    <scope>NUCLEOTIDE SEQUENCE</scope>
    <source>
        <strain evidence="9">KSR 13</strain>
    </source>
</reference>
<keyword evidence="5 6" id="KW-0012">Acyltransferase</keyword>
<dbReference type="EC" id="2.3.1.-" evidence="6"/>
<dbReference type="PANTHER" id="PTHR43178">
    <property type="entry name" value="DIHYDROLIPOAMIDE ACETYLTRANSFERASE COMPONENT OF PYRUVATE DEHYDROGENASE COMPLEX"/>
    <property type="match status" value="1"/>
</dbReference>
<evidence type="ECO:0000259" key="8">
    <source>
        <dbReference type="PROSITE" id="PS51826"/>
    </source>
</evidence>
<gene>
    <name evidence="9" type="ORF">NWF35_08535</name>
</gene>
<dbReference type="Gene3D" id="4.10.320.10">
    <property type="entry name" value="E3-binding domain"/>
    <property type="match status" value="1"/>
</dbReference>
<accession>A0ABT8IMD9</accession>
<comment type="similarity">
    <text evidence="2 6">Belongs to the 2-oxoacid dehydrogenase family.</text>
</comment>
<dbReference type="InterPro" id="IPR011053">
    <property type="entry name" value="Single_hybrid_motif"/>
</dbReference>
<keyword evidence="3 6" id="KW-0808">Transferase</keyword>
<dbReference type="Gene3D" id="3.30.559.10">
    <property type="entry name" value="Chloramphenicol acetyltransferase-like domain"/>
    <property type="match status" value="1"/>
</dbReference>
<dbReference type="InterPro" id="IPR004167">
    <property type="entry name" value="PSBD"/>
</dbReference>
<evidence type="ECO:0000256" key="3">
    <source>
        <dbReference type="ARBA" id="ARBA00022679"/>
    </source>
</evidence>
<keyword evidence="4 6" id="KW-0450">Lipoyl</keyword>
<dbReference type="Pfam" id="PF02817">
    <property type="entry name" value="E3_binding"/>
    <property type="match status" value="1"/>
</dbReference>
<dbReference type="Proteomes" id="UP001174196">
    <property type="component" value="Unassembled WGS sequence"/>
</dbReference>
<dbReference type="InterPro" id="IPR000089">
    <property type="entry name" value="Biotin_lipoyl"/>
</dbReference>
<dbReference type="PANTHER" id="PTHR43178:SF5">
    <property type="entry name" value="LIPOAMIDE ACYLTRANSFERASE COMPONENT OF BRANCHED-CHAIN ALPHA-KETO ACID DEHYDROGENASE COMPLEX, MITOCHONDRIAL"/>
    <property type="match status" value="1"/>
</dbReference>
<evidence type="ECO:0000256" key="5">
    <source>
        <dbReference type="ARBA" id="ARBA00023315"/>
    </source>
</evidence>
<dbReference type="RefSeq" id="WP_301238635.1">
    <property type="nucleotide sequence ID" value="NZ_JANRHH010000035.1"/>
</dbReference>
<protein>
    <recommendedName>
        <fullName evidence="6">Dihydrolipoamide acetyltransferase component of pyruvate dehydrogenase complex</fullName>
        <ecNumber evidence="6">2.3.1.-</ecNumber>
    </recommendedName>
</protein>
<dbReference type="Pfam" id="PF00364">
    <property type="entry name" value="Biotin_lipoyl"/>
    <property type="match status" value="1"/>
</dbReference>
<proteinExistence type="inferred from homology"/>
<dbReference type="InterPro" id="IPR001078">
    <property type="entry name" value="2-oxoacid_DH_actylTfrase"/>
</dbReference>
<dbReference type="SUPFAM" id="SSF51230">
    <property type="entry name" value="Single hybrid motif"/>
    <property type="match status" value="1"/>
</dbReference>
<name>A0ABT8IMD9_9BACL</name>
<evidence type="ECO:0000313" key="10">
    <source>
        <dbReference type="Proteomes" id="UP001174196"/>
    </source>
</evidence>
<sequence>MSVTFTLPDVGEGVAEAEIVRWLVKPGDLVEADQPVVEVQTDKAVVELPAPVAGRVVQINGKEGDMMRVGDVLLVIADTSAEVATSSESSITAVAFSDRDEPVSPNRKRVLAAPSTRRLARELGVDITLVEGTGPNGRVTDEDVRQYHAAAGKSSVTISGVRSDEEEWVPIREYGKEVAIPVKAVRADKTLAIMEEPLSPTRRVIADRLLYSVTNKPHATHFDELNAEGLVAWFNKIKQEWTPDDVRLTYTPVLMKLVAVTLLQHPDFNAHFDEGRRTVRRYSSVAIGFAVDTPRGLLVPVVRHVEQKSIEQLAREVSALTKGAKEGTLSPDDLRGSTFTISNAGSLGGRWATPIINPPEVAILAIHPVQQRPVVENGELTVGWRMNVSLSFDHRVLDGADAIRFTRTLGRYTEDPGRLLTCLV</sequence>
<dbReference type="EMBL" id="JANRHH010000035">
    <property type="protein sequence ID" value="MDN4593947.1"/>
    <property type="molecule type" value="Genomic_DNA"/>
</dbReference>
<evidence type="ECO:0000259" key="7">
    <source>
        <dbReference type="PROSITE" id="PS50968"/>
    </source>
</evidence>
<feature type="domain" description="Lipoyl-binding" evidence="7">
    <location>
        <begin position="2"/>
        <end position="77"/>
    </location>
</feature>
<keyword evidence="10" id="KW-1185">Reference proteome</keyword>
<dbReference type="InterPro" id="IPR036625">
    <property type="entry name" value="E3-bd_dom_sf"/>
</dbReference>